<organism evidence="1 2">
    <name type="scientific">Paenibacillus enshidis</name>
    <dbReference type="NCBI Taxonomy" id="1458439"/>
    <lineage>
        <taxon>Bacteria</taxon>
        <taxon>Bacillati</taxon>
        <taxon>Bacillota</taxon>
        <taxon>Bacilli</taxon>
        <taxon>Bacillales</taxon>
        <taxon>Paenibacillaceae</taxon>
        <taxon>Paenibacillus</taxon>
    </lineage>
</organism>
<feature type="non-terminal residue" evidence="1">
    <location>
        <position position="1"/>
    </location>
</feature>
<dbReference type="Proteomes" id="UP001580346">
    <property type="component" value="Unassembled WGS sequence"/>
</dbReference>
<evidence type="ECO:0000313" key="2">
    <source>
        <dbReference type="Proteomes" id="UP001580346"/>
    </source>
</evidence>
<sequence>DKPGAILGGSKVRGVRCVAFSVPYHPHKGDMAQRKRRIRALKFGHSWPINIWLCAMSNVYGVIP</sequence>
<accession>A0ABV5B188</accession>
<name>A0ABV5B188_9BACL</name>
<dbReference type="EMBL" id="JBHHMI010000048">
    <property type="protein sequence ID" value="MFB5269929.1"/>
    <property type="molecule type" value="Genomic_DNA"/>
</dbReference>
<proteinExistence type="predicted"/>
<dbReference type="RefSeq" id="WP_375358199.1">
    <property type="nucleotide sequence ID" value="NZ_JBHHMI010000048.1"/>
</dbReference>
<keyword evidence="2" id="KW-1185">Reference proteome</keyword>
<gene>
    <name evidence="1" type="ORF">ACE41H_24540</name>
</gene>
<protein>
    <submittedName>
        <fullName evidence="1">Uncharacterized protein</fullName>
    </submittedName>
</protein>
<comment type="caution">
    <text evidence="1">The sequence shown here is derived from an EMBL/GenBank/DDBJ whole genome shotgun (WGS) entry which is preliminary data.</text>
</comment>
<evidence type="ECO:0000313" key="1">
    <source>
        <dbReference type="EMBL" id="MFB5269929.1"/>
    </source>
</evidence>
<reference evidence="1 2" key="1">
    <citation type="submission" date="2024-09" db="EMBL/GenBank/DDBJ databases">
        <title>Paenibacillus zeirhizospherea sp. nov., isolated from surface of the maize (Zea mays) roots in a horticulture field, Hungary.</title>
        <authorList>
            <person name="Marton D."/>
            <person name="Farkas M."/>
            <person name="Bedics A."/>
            <person name="Toth E."/>
            <person name="Tancsics A."/>
            <person name="Boka K."/>
            <person name="Maroti G."/>
            <person name="Kriszt B."/>
            <person name="Cserhati M."/>
        </authorList>
    </citation>
    <scope>NUCLEOTIDE SEQUENCE [LARGE SCALE GENOMIC DNA]</scope>
    <source>
        <strain evidence="1 2">KCTC 33519</strain>
    </source>
</reference>